<evidence type="ECO:0000313" key="3">
    <source>
        <dbReference type="Proteomes" id="UP000270094"/>
    </source>
</evidence>
<organism evidence="2 3">
    <name type="scientific">Strongylus vulgaris</name>
    <name type="common">Blood worm</name>
    <dbReference type="NCBI Taxonomy" id="40348"/>
    <lineage>
        <taxon>Eukaryota</taxon>
        <taxon>Metazoa</taxon>
        <taxon>Ecdysozoa</taxon>
        <taxon>Nematoda</taxon>
        <taxon>Chromadorea</taxon>
        <taxon>Rhabditida</taxon>
        <taxon>Rhabditina</taxon>
        <taxon>Rhabditomorpha</taxon>
        <taxon>Strongyloidea</taxon>
        <taxon>Strongylidae</taxon>
        <taxon>Strongylus</taxon>
    </lineage>
</organism>
<feature type="transmembrane region" description="Helical" evidence="1">
    <location>
        <begin position="74"/>
        <end position="92"/>
    </location>
</feature>
<keyword evidence="1" id="KW-0812">Transmembrane</keyword>
<keyword evidence="1" id="KW-1133">Transmembrane helix</keyword>
<gene>
    <name evidence="2" type="ORF">SVUK_LOCUS2823</name>
</gene>
<feature type="non-terminal residue" evidence="2">
    <location>
        <position position="153"/>
    </location>
</feature>
<keyword evidence="1" id="KW-0472">Membrane</keyword>
<dbReference type="OrthoDB" id="5827113at2759"/>
<dbReference type="AlphaFoldDB" id="A0A3P7K961"/>
<feature type="transmembrane region" description="Helical" evidence="1">
    <location>
        <begin position="130"/>
        <end position="152"/>
    </location>
</feature>
<dbReference type="Proteomes" id="UP000270094">
    <property type="component" value="Unassembled WGS sequence"/>
</dbReference>
<protein>
    <submittedName>
        <fullName evidence="2">Uncharacterized protein</fullName>
    </submittedName>
</protein>
<sequence>MVVLFWIVNHHVDNNDFTKAYVTVLMCPLSSSSFMKLWTVTNNVAGAPLTQDTYSDISYFVNNMYGALITGSQLYVLMGSVGFTLLLIATVVQQRRCHETEDTWVGFCTIQFVALSLGVLNHFLDLPYHGLPGFMITLTTMLASIVLIILAIL</sequence>
<evidence type="ECO:0000256" key="1">
    <source>
        <dbReference type="SAM" id="Phobius"/>
    </source>
</evidence>
<reference evidence="2 3" key="1">
    <citation type="submission" date="2018-11" db="EMBL/GenBank/DDBJ databases">
        <authorList>
            <consortium name="Pathogen Informatics"/>
        </authorList>
    </citation>
    <scope>NUCLEOTIDE SEQUENCE [LARGE SCALE GENOMIC DNA]</scope>
</reference>
<proteinExistence type="predicted"/>
<name>A0A3P7K961_STRVU</name>
<evidence type="ECO:0000313" key="2">
    <source>
        <dbReference type="EMBL" id="VDM67825.1"/>
    </source>
</evidence>
<dbReference type="EMBL" id="UYYB01006655">
    <property type="protein sequence ID" value="VDM67825.1"/>
    <property type="molecule type" value="Genomic_DNA"/>
</dbReference>
<feature type="transmembrane region" description="Helical" evidence="1">
    <location>
        <begin position="104"/>
        <end position="124"/>
    </location>
</feature>
<keyword evidence="3" id="KW-1185">Reference proteome</keyword>
<accession>A0A3P7K961</accession>